<reference evidence="2" key="1">
    <citation type="journal article" date="2024" name="Sci. Rep.">
        <title>Phylogeny, envenomation syndrome, and membrane-permeabilising venom produced by Australia's 'electric' caterpillar Comana monomorpha (Lepidoptera: Limacodidae).</title>
        <authorList>
            <person name="Goudarzi M.H."/>
            <person name="Robinson S.D."/>
            <person name="Cardoso F.C."/>
            <person name="Mitchell M.L."/>
            <person name="Cook L.G."/>
            <person name="King G.F."/>
            <person name="Walker A.A."/>
        </authorList>
    </citation>
    <scope>NUCLEOTIDE SEQUENCE</scope>
    <source>
        <strain evidence="2">U_LCTX_3_Cm25</strain>
    </source>
</reference>
<keyword evidence="1" id="KW-0732">Signal</keyword>
<dbReference type="AlphaFoldDB" id="A0AAU6PAZ8"/>
<proteinExistence type="evidence at transcript level"/>
<dbReference type="EMBL" id="PP480826">
    <property type="protein sequence ID" value="WXB20557.1"/>
    <property type="molecule type" value="mRNA"/>
</dbReference>
<accession>A0AAU6PAZ8</accession>
<organism evidence="2">
    <name type="scientific">Comana monomorpha</name>
    <dbReference type="NCBI Taxonomy" id="1555636"/>
    <lineage>
        <taxon>Eukaryota</taxon>
        <taxon>Metazoa</taxon>
        <taxon>Ecdysozoa</taxon>
        <taxon>Arthropoda</taxon>
        <taxon>Hexapoda</taxon>
        <taxon>Insecta</taxon>
        <taxon>Pterygota</taxon>
        <taxon>Neoptera</taxon>
        <taxon>Endopterygota</taxon>
        <taxon>Lepidoptera</taxon>
        <taxon>Glossata</taxon>
        <taxon>Ditrysia</taxon>
        <taxon>Zygaenoidea</taxon>
        <taxon>Limacodidae</taxon>
        <taxon>Comana</taxon>
    </lineage>
</organism>
<evidence type="ECO:0000313" key="2">
    <source>
        <dbReference type="EMBL" id="WXB20557.1"/>
    </source>
</evidence>
<evidence type="ECO:0000256" key="1">
    <source>
        <dbReference type="SAM" id="SignalP"/>
    </source>
</evidence>
<feature type="signal peptide" evidence="1">
    <location>
        <begin position="1"/>
        <end position="20"/>
    </location>
</feature>
<sequence>MSKYFLLFLSFTLLVQVAHFEHCIERMHLGCIPDSEYEVLKCCAPYTCDWHDGVGRCLE</sequence>
<feature type="chain" id="PRO_5043458926" evidence="1">
    <location>
        <begin position="21"/>
        <end position="59"/>
    </location>
</feature>
<name>A0AAU6PAZ8_9NEOP</name>
<protein>
    <submittedName>
        <fullName evidence="2">Venom peptide</fullName>
    </submittedName>
</protein>